<keyword evidence="2" id="KW-1185">Reference proteome</keyword>
<comment type="caution">
    <text evidence="1">The sequence shown here is derived from an EMBL/GenBank/DDBJ whole genome shotgun (WGS) entry which is preliminary data.</text>
</comment>
<proteinExistence type="predicted"/>
<reference evidence="1" key="1">
    <citation type="submission" date="2023-05" db="EMBL/GenBank/DDBJ databases">
        <title>Nepenthes gracilis genome sequencing.</title>
        <authorList>
            <person name="Fukushima K."/>
        </authorList>
    </citation>
    <scope>NUCLEOTIDE SEQUENCE</scope>
    <source>
        <strain evidence="1">SING2019-196</strain>
    </source>
</reference>
<name>A0AAD3T5B1_NEPGR</name>
<protein>
    <submittedName>
        <fullName evidence="1">Uncharacterized protein</fullName>
    </submittedName>
</protein>
<evidence type="ECO:0000313" key="2">
    <source>
        <dbReference type="Proteomes" id="UP001279734"/>
    </source>
</evidence>
<dbReference type="AlphaFoldDB" id="A0AAD3T5B1"/>
<sequence>MPDGRSGFIDLGESKGGVLLPACDSSTVPALIQVADGLPSLPMHVSRDLLDVEQPVSYAGWFMGLYTGLEFLDSVWLSTDTEACHRLMQMLLLLGNGMVYQFVVKLSYAAYCRHMLLQVLMLFLAVVDGCWFGNINCAVVVVVDAVLNLVLLPNAGALLLPPSRLLSSPDTDGSCKLFFLEHLAVQRKQHLGISLAVHPDPAISLDSFTRISSTSSGGSQ</sequence>
<evidence type="ECO:0000313" key="1">
    <source>
        <dbReference type="EMBL" id="GMH22901.1"/>
    </source>
</evidence>
<organism evidence="1 2">
    <name type="scientific">Nepenthes gracilis</name>
    <name type="common">Slender pitcher plant</name>
    <dbReference type="NCBI Taxonomy" id="150966"/>
    <lineage>
        <taxon>Eukaryota</taxon>
        <taxon>Viridiplantae</taxon>
        <taxon>Streptophyta</taxon>
        <taxon>Embryophyta</taxon>
        <taxon>Tracheophyta</taxon>
        <taxon>Spermatophyta</taxon>
        <taxon>Magnoliopsida</taxon>
        <taxon>eudicotyledons</taxon>
        <taxon>Gunneridae</taxon>
        <taxon>Pentapetalae</taxon>
        <taxon>Caryophyllales</taxon>
        <taxon>Nepenthaceae</taxon>
        <taxon>Nepenthes</taxon>
    </lineage>
</organism>
<gene>
    <name evidence="1" type="ORF">Nepgr_024744</name>
</gene>
<accession>A0AAD3T5B1</accession>
<dbReference type="Proteomes" id="UP001279734">
    <property type="component" value="Unassembled WGS sequence"/>
</dbReference>
<dbReference type="EMBL" id="BSYO01000025">
    <property type="protein sequence ID" value="GMH22901.1"/>
    <property type="molecule type" value="Genomic_DNA"/>
</dbReference>